<comment type="caution">
    <text evidence="3">The sequence shown here is derived from an EMBL/GenBank/DDBJ whole genome shotgun (WGS) entry which is preliminary data.</text>
</comment>
<dbReference type="Proteomes" id="UP000023152">
    <property type="component" value="Unassembled WGS sequence"/>
</dbReference>
<dbReference type="SUPFAM" id="SSF52540">
    <property type="entry name" value="P-loop containing nucleoside triphosphate hydrolases"/>
    <property type="match status" value="1"/>
</dbReference>
<dbReference type="InterPro" id="IPR013566">
    <property type="entry name" value="EF_hand_assoc_1"/>
</dbReference>
<proteinExistence type="predicted"/>
<gene>
    <name evidence="3" type="ORF">RFI_23962</name>
</gene>
<dbReference type="Gene3D" id="1.10.238.10">
    <property type="entry name" value="EF-hand"/>
    <property type="match status" value="1"/>
</dbReference>
<keyword evidence="1" id="KW-1133">Transmembrane helix</keyword>
<organism evidence="3 4">
    <name type="scientific">Reticulomyxa filosa</name>
    <dbReference type="NCBI Taxonomy" id="46433"/>
    <lineage>
        <taxon>Eukaryota</taxon>
        <taxon>Sar</taxon>
        <taxon>Rhizaria</taxon>
        <taxon>Retaria</taxon>
        <taxon>Foraminifera</taxon>
        <taxon>Monothalamids</taxon>
        <taxon>Reticulomyxidae</taxon>
        <taxon>Reticulomyxa</taxon>
    </lineage>
</organism>
<dbReference type="Pfam" id="PF08355">
    <property type="entry name" value="EF_assoc_1"/>
    <property type="match status" value="1"/>
</dbReference>
<dbReference type="EMBL" id="ASPP01020621">
    <property type="protein sequence ID" value="ETO13411.1"/>
    <property type="molecule type" value="Genomic_DNA"/>
</dbReference>
<sequence length="301" mass="35080">MEGIREILSVLPSGVASLHCTLLDEYVLSHFETAGAKLNRLTENGWLSFWAMFALENPEHCFSQLTYLDLSTDTDRSTWYHVTSSKREDKLKQQIDRTVVRILLFGGPGCGKVLFHFHLFILFIYVYIYIFFVVVVTVFCNRLLSRIPSGERSFGHRTTTRYRSVANRIGEMNEYYFIAITEIPANERMVESAIDNYIPHCAYDMILLAFDLSQSRSFYEMDKIFHSMPRDHGLPIQVVGMKADLKHVNQYNQDENDRKYDVQKELAEWGLRPYVEIWLNQQSSTKFAALFDDLYFIATNP</sequence>
<protein>
    <recommendedName>
        <fullName evidence="2">Mitochondrial Rho GTPase 1/3 EF hand associated type-1 domain-containing protein</fullName>
    </recommendedName>
</protein>
<dbReference type="AlphaFoldDB" id="X6MIF6"/>
<reference evidence="3 4" key="1">
    <citation type="journal article" date="2013" name="Curr. Biol.">
        <title>The Genome of the Foraminiferan Reticulomyxa filosa.</title>
        <authorList>
            <person name="Glockner G."/>
            <person name="Hulsmann N."/>
            <person name="Schleicher M."/>
            <person name="Noegel A.A."/>
            <person name="Eichinger L."/>
            <person name="Gallinger C."/>
            <person name="Pawlowski J."/>
            <person name="Sierra R."/>
            <person name="Euteneuer U."/>
            <person name="Pillet L."/>
            <person name="Moustafa A."/>
            <person name="Platzer M."/>
            <person name="Groth M."/>
            <person name="Szafranski K."/>
            <person name="Schliwa M."/>
        </authorList>
    </citation>
    <scope>NUCLEOTIDE SEQUENCE [LARGE SCALE GENOMIC DNA]</scope>
</reference>
<keyword evidence="1" id="KW-0812">Transmembrane</keyword>
<keyword evidence="1" id="KW-0472">Membrane</keyword>
<accession>X6MIF6</accession>
<evidence type="ECO:0000256" key="1">
    <source>
        <dbReference type="SAM" id="Phobius"/>
    </source>
</evidence>
<feature type="domain" description="Mitochondrial Rho GTPase 1/3 EF hand associated type-1" evidence="2">
    <location>
        <begin position="39"/>
        <end position="94"/>
    </location>
</feature>
<evidence type="ECO:0000259" key="2">
    <source>
        <dbReference type="Pfam" id="PF08355"/>
    </source>
</evidence>
<name>X6MIF6_RETFI</name>
<feature type="transmembrane region" description="Helical" evidence="1">
    <location>
        <begin position="124"/>
        <end position="144"/>
    </location>
</feature>
<evidence type="ECO:0000313" key="3">
    <source>
        <dbReference type="EMBL" id="ETO13411.1"/>
    </source>
</evidence>
<dbReference type="InterPro" id="IPR027417">
    <property type="entry name" value="P-loop_NTPase"/>
</dbReference>
<evidence type="ECO:0000313" key="4">
    <source>
        <dbReference type="Proteomes" id="UP000023152"/>
    </source>
</evidence>
<dbReference type="OrthoDB" id="10020961at2759"/>
<dbReference type="Gene3D" id="3.40.50.300">
    <property type="entry name" value="P-loop containing nucleotide triphosphate hydrolases"/>
    <property type="match status" value="1"/>
</dbReference>
<keyword evidence="4" id="KW-1185">Reference proteome</keyword>
<dbReference type="CDD" id="cd00882">
    <property type="entry name" value="Ras_like_GTPase"/>
    <property type="match status" value="1"/>
</dbReference>